<dbReference type="SMART" id="SM00317">
    <property type="entry name" value="SET"/>
    <property type="match status" value="1"/>
</dbReference>
<name>A0A9D4ZPS4_ADICA</name>
<evidence type="ECO:0000256" key="9">
    <source>
        <dbReference type="SAM" id="MobiDB-lite"/>
    </source>
</evidence>
<dbReference type="PANTHER" id="PTHR45660:SF13">
    <property type="entry name" value="HISTONE-LYSINE N-METHYLTRANSFERASE SETMAR"/>
    <property type="match status" value="1"/>
</dbReference>
<dbReference type="PROSITE" id="PS50280">
    <property type="entry name" value="SET"/>
    <property type="match status" value="1"/>
</dbReference>
<keyword evidence="2" id="KW-0158">Chromosome</keyword>
<feature type="compositionally biased region" description="Basic and acidic residues" evidence="9">
    <location>
        <begin position="465"/>
        <end position="489"/>
    </location>
</feature>
<dbReference type="Pfam" id="PF02182">
    <property type="entry name" value="SAD_SRA"/>
    <property type="match status" value="1"/>
</dbReference>
<keyword evidence="6" id="KW-0156">Chromatin regulator</keyword>
<evidence type="ECO:0000256" key="7">
    <source>
        <dbReference type="ARBA" id="ARBA00023242"/>
    </source>
</evidence>
<dbReference type="OrthoDB" id="308383at2759"/>
<accession>A0A9D4ZPS4</accession>
<evidence type="ECO:0000259" key="11">
    <source>
        <dbReference type="PROSITE" id="PS50867"/>
    </source>
</evidence>
<feature type="region of interest" description="Disordered" evidence="9">
    <location>
        <begin position="1"/>
        <end position="43"/>
    </location>
</feature>
<dbReference type="InterPro" id="IPR036987">
    <property type="entry name" value="SRA-YDG_sf"/>
</dbReference>
<feature type="domain" description="Post-SET" evidence="12">
    <location>
        <begin position="1104"/>
        <end position="1120"/>
    </location>
</feature>
<dbReference type="InterPro" id="IPR003616">
    <property type="entry name" value="Post-SET_dom"/>
</dbReference>
<evidence type="ECO:0000256" key="1">
    <source>
        <dbReference type="ARBA" id="ARBA00004286"/>
    </source>
</evidence>
<dbReference type="GO" id="GO:0032259">
    <property type="term" value="P:methylation"/>
    <property type="evidence" value="ECO:0007669"/>
    <property type="project" value="UniProtKB-KW"/>
</dbReference>
<protein>
    <submittedName>
        <fullName evidence="14">Uncharacterized protein</fullName>
    </submittedName>
</protein>
<evidence type="ECO:0000256" key="5">
    <source>
        <dbReference type="ARBA" id="ARBA00022691"/>
    </source>
</evidence>
<dbReference type="PROSITE" id="PS50867">
    <property type="entry name" value="PRE_SET"/>
    <property type="match status" value="1"/>
</dbReference>
<dbReference type="Proteomes" id="UP000886520">
    <property type="component" value="Chromosome 4"/>
</dbReference>
<dbReference type="GO" id="GO:0003690">
    <property type="term" value="F:double-stranded DNA binding"/>
    <property type="evidence" value="ECO:0007669"/>
    <property type="project" value="TreeGrafter"/>
</dbReference>
<evidence type="ECO:0000259" key="12">
    <source>
        <dbReference type="PROSITE" id="PS50868"/>
    </source>
</evidence>
<comment type="caution">
    <text evidence="14">The sequence shown here is derived from an EMBL/GenBank/DDBJ whole genome shotgun (WGS) entry which is preliminary data.</text>
</comment>
<keyword evidence="15" id="KW-1185">Reference proteome</keyword>
<dbReference type="Pfam" id="PF00856">
    <property type="entry name" value="SET"/>
    <property type="match status" value="1"/>
</dbReference>
<dbReference type="SUPFAM" id="SSF88697">
    <property type="entry name" value="PUA domain-like"/>
    <property type="match status" value="1"/>
</dbReference>
<dbReference type="SMART" id="SM00466">
    <property type="entry name" value="SRA"/>
    <property type="match status" value="1"/>
</dbReference>
<comment type="subcellular location">
    <subcellularLocation>
        <location evidence="1">Chromosome</location>
    </subcellularLocation>
    <subcellularLocation>
        <location evidence="8">Nucleus</location>
    </subcellularLocation>
</comment>
<dbReference type="InterPro" id="IPR025794">
    <property type="entry name" value="H3-K9-MeTrfase_plant"/>
</dbReference>
<dbReference type="GO" id="GO:0005694">
    <property type="term" value="C:chromosome"/>
    <property type="evidence" value="ECO:0007669"/>
    <property type="project" value="UniProtKB-SubCell"/>
</dbReference>
<evidence type="ECO:0000256" key="8">
    <source>
        <dbReference type="PROSITE-ProRule" id="PRU00358"/>
    </source>
</evidence>
<dbReference type="PROSITE" id="PS51015">
    <property type="entry name" value="YDG"/>
    <property type="match status" value="1"/>
</dbReference>
<feature type="region of interest" description="Disordered" evidence="9">
    <location>
        <begin position="428"/>
        <end position="602"/>
    </location>
</feature>
<evidence type="ECO:0000256" key="4">
    <source>
        <dbReference type="ARBA" id="ARBA00022679"/>
    </source>
</evidence>
<keyword evidence="3" id="KW-0489">Methyltransferase</keyword>
<dbReference type="GO" id="GO:0005634">
    <property type="term" value="C:nucleus"/>
    <property type="evidence" value="ECO:0007669"/>
    <property type="project" value="UniProtKB-SubCell"/>
</dbReference>
<feature type="domain" description="YDG" evidence="13">
    <location>
        <begin position="664"/>
        <end position="810"/>
    </location>
</feature>
<dbReference type="PROSITE" id="PS51575">
    <property type="entry name" value="SAM_MT43_SUVAR39_2"/>
    <property type="match status" value="1"/>
</dbReference>
<evidence type="ECO:0000313" key="15">
    <source>
        <dbReference type="Proteomes" id="UP000886520"/>
    </source>
</evidence>
<evidence type="ECO:0000256" key="3">
    <source>
        <dbReference type="ARBA" id="ARBA00022603"/>
    </source>
</evidence>
<evidence type="ECO:0000256" key="6">
    <source>
        <dbReference type="ARBA" id="ARBA00022853"/>
    </source>
</evidence>
<feature type="compositionally biased region" description="Polar residues" evidence="9">
    <location>
        <begin position="302"/>
        <end position="314"/>
    </location>
</feature>
<dbReference type="GO" id="GO:0008270">
    <property type="term" value="F:zinc ion binding"/>
    <property type="evidence" value="ECO:0007669"/>
    <property type="project" value="InterPro"/>
</dbReference>
<reference evidence="14" key="1">
    <citation type="submission" date="2021-01" db="EMBL/GenBank/DDBJ databases">
        <title>Adiantum capillus-veneris genome.</title>
        <authorList>
            <person name="Fang Y."/>
            <person name="Liao Q."/>
        </authorList>
    </citation>
    <scope>NUCLEOTIDE SEQUENCE</scope>
    <source>
        <strain evidence="14">H3</strain>
        <tissue evidence="14">Leaf</tissue>
    </source>
</reference>
<dbReference type="InterPro" id="IPR003105">
    <property type="entry name" value="SRA_YDG"/>
</dbReference>
<dbReference type="PROSITE" id="PS50868">
    <property type="entry name" value="POST_SET"/>
    <property type="match status" value="1"/>
</dbReference>
<gene>
    <name evidence="14" type="ORF">GOP47_0004640</name>
</gene>
<sequence length="1121" mass="122551">MESPSSAVPAGDGAATNREKASLSEEQNGESQPLENGWHGYEFMKNGKARPSAVRDFPEGIVPLHCRQIDVPFGLSLPEKKKQSQTSPTTSKGKVGHKQTEENVSPVEGATSKSESAMHKEVRPLLQQSTDQKSDKAVISMAKRNKDVQGENMNTEIASSKSSMLVERKTSFKPDASKQEAEAKQMKAKVVARESALKKPMKPGKSPEKKVGASDMPQQLAEARSGKKDVALVPKTQKVATSSRKPTEDKGNATVTMASDVQLQDGEVREESSPTEKMLKTPSNQEKSVEEEASAVPLAAQETEQAEISNSQGQAEAIDVEKKQTGEKVIEQQEEGKVAAEVEQSNKAQPVKRKSGIRDMPQGPSNRVKVVGKEATVGPSAIQGTEQVEANVLEGPIEAMDVEKKQEEETAKKVIKQQEDEAVDNMVEQNMKAQPVKRKSGIRDLPDSLTTQAKKKVSMVGVVPELHDHKLKMEVHPSKATETAKEKTVAKNARLNGNAEADNAKPSGSGKKKRPIEEPNSSEKSKKLPKLKLTNEAQIPAKAKEAQTPAKAKEAQTPVKAKEKEPAKVVTPKSTKKPSTPAESSKKVRRSGGKPVRSGMSTVDLSNARKLVVESLRLYDAVRRKLVQDEEKNGKQGRGSRADLQAATLLKDQNASRENEKGYGSLPGVLVGDIFLFRTELSFARVHGPIQGGIEYLTTKDSEFNSPVAISIISNVGQDGEDNGEELIYTGQGGRSSDNKQIADQKLERGNLAMDGSRKYNIPVRVMRGIKDVNSPTGKLYIYDGLYDVQETYTAKGSGGFNEFKFRLQRRADQPELGSDTLKLAAELKSQAPSSRKDVIITDISKGKESHVICVENTVDDDKGPADFQYATKIIYSKDLGKPESSCGCKCHGACSPSSSCSCFTRNGDELPYINGGYLVREKDFIYECGSNCACSSSCRNRASEKGLKFRLDVFKTTNKGWGVRSLEMIPAGSFVCEYVGKMVADNQDAKELRDRQYMLFTRWLPETTPRWGDVPNVIPDRPSSTTNPDAGKPELIVDASEVGNVARFINHSCSPNLLVQKVLSGHEDVRYPQFKLFAIDNIPPLRELTFDYGYPADQELGRDQIDCLCGSSDCRGKLYV</sequence>
<dbReference type="InterPro" id="IPR001214">
    <property type="entry name" value="SET_dom"/>
</dbReference>
<proteinExistence type="predicted"/>
<keyword evidence="4" id="KW-0808">Transferase</keyword>
<dbReference type="InterPro" id="IPR051357">
    <property type="entry name" value="H3K9_HMTase_SUVAR3-9"/>
</dbReference>
<keyword evidence="7 8" id="KW-0539">Nucleus</keyword>
<dbReference type="SUPFAM" id="SSF82199">
    <property type="entry name" value="SET domain"/>
    <property type="match status" value="1"/>
</dbReference>
<evidence type="ECO:0000259" key="10">
    <source>
        <dbReference type="PROSITE" id="PS50280"/>
    </source>
</evidence>
<feature type="domain" description="Pre-SET" evidence="11">
    <location>
        <begin position="887"/>
        <end position="947"/>
    </location>
</feature>
<feature type="compositionally biased region" description="Basic and acidic residues" evidence="9">
    <location>
        <begin position="266"/>
        <end position="279"/>
    </location>
</feature>
<feature type="compositionally biased region" description="Basic and acidic residues" evidence="9">
    <location>
        <begin position="166"/>
        <end position="197"/>
    </location>
</feature>
<dbReference type="EMBL" id="JABFUD020000004">
    <property type="protein sequence ID" value="KAI5081457.1"/>
    <property type="molecule type" value="Genomic_DNA"/>
</dbReference>
<dbReference type="Pfam" id="PF05033">
    <property type="entry name" value="Pre-SET"/>
    <property type="match status" value="1"/>
</dbReference>
<evidence type="ECO:0000256" key="2">
    <source>
        <dbReference type="ARBA" id="ARBA00022454"/>
    </source>
</evidence>
<dbReference type="InterPro" id="IPR007728">
    <property type="entry name" value="Pre-SET_dom"/>
</dbReference>
<feature type="compositionally biased region" description="Polar residues" evidence="9">
    <location>
        <begin position="253"/>
        <end position="262"/>
    </location>
</feature>
<feature type="compositionally biased region" description="Basic and acidic residues" evidence="9">
    <location>
        <begin position="319"/>
        <end position="340"/>
    </location>
</feature>
<dbReference type="Gene3D" id="2.170.270.10">
    <property type="entry name" value="SET domain"/>
    <property type="match status" value="1"/>
</dbReference>
<feature type="compositionally biased region" description="Polar residues" evidence="9">
    <location>
        <begin position="24"/>
        <end position="34"/>
    </location>
</feature>
<keyword evidence="5" id="KW-0949">S-adenosyl-L-methionine</keyword>
<evidence type="ECO:0000313" key="14">
    <source>
        <dbReference type="EMBL" id="KAI5081457.1"/>
    </source>
</evidence>
<evidence type="ECO:0000259" key="13">
    <source>
        <dbReference type="PROSITE" id="PS51015"/>
    </source>
</evidence>
<dbReference type="InterPro" id="IPR015947">
    <property type="entry name" value="PUA-like_sf"/>
</dbReference>
<dbReference type="AlphaFoldDB" id="A0A9D4ZPS4"/>
<dbReference type="SMART" id="SM00508">
    <property type="entry name" value="PostSET"/>
    <property type="match status" value="1"/>
</dbReference>
<dbReference type="SMART" id="SM00468">
    <property type="entry name" value="PreSET"/>
    <property type="match status" value="1"/>
</dbReference>
<feature type="compositionally biased region" description="Polar residues" evidence="9">
    <location>
        <begin position="151"/>
        <end position="163"/>
    </location>
</feature>
<dbReference type="GO" id="GO:0042054">
    <property type="term" value="F:histone methyltransferase activity"/>
    <property type="evidence" value="ECO:0007669"/>
    <property type="project" value="InterPro"/>
</dbReference>
<dbReference type="PANTHER" id="PTHR45660">
    <property type="entry name" value="HISTONE-LYSINE N-METHYLTRANSFERASE SETMAR"/>
    <property type="match status" value="1"/>
</dbReference>
<dbReference type="Gene3D" id="2.30.280.10">
    <property type="entry name" value="SRA-YDG"/>
    <property type="match status" value="1"/>
</dbReference>
<feature type="domain" description="SET" evidence="10">
    <location>
        <begin position="950"/>
        <end position="1094"/>
    </location>
</feature>
<organism evidence="14 15">
    <name type="scientific">Adiantum capillus-veneris</name>
    <name type="common">Maidenhair fern</name>
    <dbReference type="NCBI Taxonomy" id="13818"/>
    <lineage>
        <taxon>Eukaryota</taxon>
        <taxon>Viridiplantae</taxon>
        <taxon>Streptophyta</taxon>
        <taxon>Embryophyta</taxon>
        <taxon>Tracheophyta</taxon>
        <taxon>Polypodiopsida</taxon>
        <taxon>Polypodiidae</taxon>
        <taxon>Polypodiales</taxon>
        <taxon>Pteridineae</taxon>
        <taxon>Pteridaceae</taxon>
        <taxon>Vittarioideae</taxon>
        <taxon>Adiantum</taxon>
    </lineage>
</organism>
<feature type="region of interest" description="Disordered" evidence="9">
    <location>
        <begin position="76"/>
        <end position="367"/>
    </location>
</feature>
<feature type="compositionally biased region" description="Basic and acidic residues" evidence="9">
    <location>
        <begin position="515"/>
        <end position="526"/>
    </location>
</feature>
<dbReference type="InterPro" id="IPR046341">
    <property type="entry name" value="SET_dom_sf"/>
</dbReference>